<sequence>MKNYSENFKLFLQRKASSNIKKIIFPEGNNIKIIKSASISSKLKIAKCILLGNNKYIKDIAIKNNFLLHKNIKIINPNSIRKCYVDQLFKLRKDKGITSYSDAYRLLDSNIILSLMMLYQGDVDGVVAGISHSTADIIRPTFQLIQNNCRDPFVSSVFLMLFPKKVLVYGDCAINRYPDSKMLAKIAIQSSQTADSLGITPKVAMLSYSTGTSGSGISVDKIKDSIDIVKSTYPKLLIDGPIQYDAAVSKKIAHIKLPYSKVAGKATVLIFPDLNSGNITYKAVQRSSGIISIGPILQGLCKPVNDLSRGATVDDIIYTTAMTAIQSF</sequence>
<protein>
    <recommendedName>
        <fullName evidence="5">Phosphate acetyltransferase</fullName>
        <ecNumber evidence="4">2.3.1.8</ecNumber>
    </recommendedName>
    <alternativeName>
        <fullName evidence="8">Phosphotransacetylase</fullName>
    </alternativeName>
</protein>
<dbReference type="InterPro" id="IPR042113">
    <property type="entry name" value="P_AcTrfase_dom1"/>
</dbReference>
<dbReference type="InterPro" id="IPR004614">
    <property type="entry name" value="P_AcTrfase"/>
</dbReference>
<evidence type="ECO:0000313" key="11">
    <source>
        <dbReference type="Proteomes" id="UP000294344"/>
    </source>
</evidence>
<dbReference type="InterPro" id="IPR050500">
    <property type="entry name" value="Phos_Acetyltrans/Butyryltrans"/>
</dbReference>
<dbReference type="Gene3D" id="3.40.50.10750">
    <property type="entry name" value="Isocitrate/Isopropylmalate dehydrogenase-like"/>
    <property type="match status" value="1"/>
</dbReference>
<keyword evidence="6 10" id="KW-0808">Transferase</keyword>
<reference evidence="10 11" key="1">
    <citation type="submission" date="2019-02" db="EMBL/GenBank/DDBJ databases">
        <authorList>
            <person name="Manzano-Marin A."/>
            <person name="Manzano-Marin A."/>
        </authorList>
    </citation>
    <scope>NUCLEOTIDE SEQUENCE [LARGE SCALE GENOMIC DNA]</scope>
    <source>
        <strain evidence="10 11">BuCicurvipes</strain>
    </source>
</reference>
<dbReference type="NCBIfam" id="NF004167">
    <property type="entry name" value="PRK05632.1"/>
    <property type="match status" value="1"/>
</dbReference>
<evidence type="ECO:0000256" key="5">
    <source>
        <dbReference type="ARBA" id="ARBA00021528"/>
    </source>
</evidence>
<evidence type="ECO:0000256" key="4">
    <source>
        <dbReference type="ARBA" id="ARBA00012707"/>
    </source>
</evidence>
<evidence type="ECO:0000256" key="6">
    <source>
        <dbReference type="ARBA" id="ARBA00022679"/>
    </source>
</evidence>
<dbReference type="EC" id="2.3.1.8" evidence="4"/>
<dbReference type="Gene3D" id="3.40.50.10950">
    <property type="match status" value="1"/>
</dbReference>
<gene>
    <name evidence="10" type="primary">pta</name>
    <name evidence="10" type="ORF">BUCICURV3402_121</name>
</gene>
<evidence type="ECO:0000256" key="1">
    <source>
        <dbReference type="ARBA" id="ARBA00000705"/>
    </source>
</evidence>
<dbReference type="RefSeq" id="WP_154029179.1">
    <property type="nucleotide sequence ID" value="NZ_LR217710.1"/>
</dbReference>
<comment type="catalytic activity">
    <reaction evidence="1">
        <text>acetyl-CoA + phosphate = acetyl phosphate + CoA</text>
        <dbReference type="Rhea" id="RHEA:19521"/>
        <dbReference type="ChEBI" id="CHEBI:22191"/>
        <dbReference type="ChEBI" id="CHEBI:43474"/>
        <dbReference type="ChEBI" id="CHEBI:57287"/>
        <dbReference type="ChEBI" id="CHEBI:57288"/>
        <dbReference type="EC" id="2.3.1.8"/>
    </reaction>
</comment>
<dbReference type="InterPro" id="IPR002505">
    <property type="entry name" value="PTA_PTB"/>
</dbReference>
<comment type="similarity">
    <text evidence="3">Belongs to the phosphate acetyltransferase and butyryltransferase family.</text>
</comment>
<dbReference type="Proteomes" id="UP000294344">
    <property type="component" value="Chromosome"/>
</dbReference>
<evidence type="ECO:0000256" key="7">
    <source>
        <dbReference type="ARBA" id="ARBA00023315"/>
    </source>
</evidence>
<dbReference type="AlphaFoldDB" id="A0A451D6J2"/>
<evidence type="ECO:0000256" key="2">
    <source>
        <dbReference type="ARBA" id="ARBA00004989"/>
    </source>
</evidence>
<evidence type="ECO:0000256" key="3">
    <source>
        <dbReference type="ARBA" id="ARBA00005656"/>
    </source>
</evidence>
<dbReference type="SUPFAM" id="SSF53659">
    <property type="entry name" value="Isocitrate/Isopropylmalate dehydrogenase-like"/>
    <property type="match status" value="1"/>
</dbReference>
<dbReference type="InterPro" id="IPR012147">
    <property type="entry name" value="P_Ac_Bu_trans"/>
</dbReference>
<dbReference type="InterPro" id="IPR042112">
    <property type="entry name" value="P_AcTrfase_dom2"/>
</dbReference>
<proteinExistence type="inferred from homology"/>
<dbReference type="PANTHER" id="PTHR43356:SF3">
    <property type="entry name" value="PHOSPHATE ACETYLTRANSFERASE"/>
    <property type="match status" value="1"/>
</dbReference>
<dbReference type="PIRSF" id="PIRSF000428">
    <property type="entry name" value="P_Ac_trans"/>
    <property type="match status" value="1"/>
</dbReference>
<dbReference type="EMBL" id="LR217710">
    <property type="protein sequence ID" value="VFP81416.1"/>
    <property type="molecule type" value="Genomic_DNA"/>
</dbReference>
<evidence type="ECO:0000256" key="8">
    <source>
        <dbReference type="ARBA" id="ARBA00031108"/>
    </source>
</evidence>
<keyword evidence="7 10" id="KW-0012">Acyltransferase</keyword>
<dbReference type="PANTHER" id="PTHR43356">
    <property type="entry name" value="PHOSPHATE ACETYLTRANSFERASE"/>
    <property type="match status" value="1"/>
</dbReference>
<evidence type="ECO:0000313" key="10">
    <source>
        <dbReference type="EMBL" id="VFP81416.1"/>
    </source>
</evidence>
<dbReference type="Pfam" id="PF01515">
    <property type="entry name" value="PTA_PTB"/>
    <property type="match status" value="1"/>
</dbReference>
<comment type="pathway">
    <text evidence="2">Metabolic intermediate biosynthesis; acetyl-CoA biosynthesis; acetyl-CoA from acetate: step 2/2.</text>
</comment>
<evidence type="ECO:0000259" key="9">
    <source>
        <dbReference type="Pfam" id="PF01515"/>
    </source>
</evidence>
<dbReference type="NCBIfam" id="TIGR00651">
    <property type="entry name" value="pta"/>
    <property type="match status" value="1"/>
</dbReference>
<dbReference type="NCBIfam" id="NF007233">
    <property type="entry name" value="PRK09653.1"/>
    <property type="match status" value="1"/>
</dbReference>
<dbReference type="OrthoDB" id="9808984at2"/>
<dbReference type="GO" id="GO:0008959">
    <property type="term" value="F:phosphate acetyltransferase activity"/>
    <property type="evidence" value="ECO:0007669"/>
    <property type="project" value="UniProtKB-EC"/>
</dbReference>
<accession>A0A451D6J2</accession>
<organism evidence="10 11">
    <name type="scientific">Buchnera aphidicola</name>
    <name type="common">Cinara curvipes</name>
    <dbReference type="NCBI Taxonomy" id="2518975"/>
    <lineage>
        <taxon>Bacteria</taxon>
        <taxon>Pseudomonadati</taxon>
        <taxon>Pseudomonadota</taxon>
        <taxon>Gammaproteobacteria</taxon>
        <taxon>Enterobacterales</taxon>
        <taxon>Erwiniaceae</taxon>
        <taxon>Buchnera</taxon>
    </lineage>
</organism>
<feature type="domain" description="Phosphate acetyl/butaryl transferase" evidence="9">
    <location>
        <begin position="13"/>
        <end position="324"/>
    </location>
</feature>
<name>A0A451D6J2_9GAMM</name>